<sequence length="106" mass="11177">MHLLRGWNTGARHGAIAFGLASRSTTDARSVEPSVASSRAVEAEDEQDWLHSKCYADLPRLGALAAPTPLRNLAALAADGNLLVWGITGGAWLATSSVPICHTLED</sequence>
<keyword evidence="2" id="KW-1185">Reference proteome</keyword>
<accession>A0ACC2I484</accession>
<proteinExistence type="predicted"/>
<evidence type="ECO:0000313" key="1">
    <source>
        <dbReference type="EMBL" id="KAJ8109955.1"/>
    </source>
</evidence>
<dbReference type="EMBL" id="JAPHNI010000551">
    <property type="protein sequence ID" value="KAJ8109955.1"/>
    <property type="molecule type" value="Genomic_DNA"/>
</dbReference>
<comment type="caution">
    <text evidence="1">The sequence shown here is derived from an EMBL/GenBank/DDBJ whole genome shotgun (WGS) entry which is preliminary data.</text>
</comment>
<reference evidence="1" key="1">
    <citation type="submission" date="2022-11" db="EMBL/GenBank/DDBJ databases">
        <title>Genome Sequence of Boeremia exigua.</title>
        <authorList>
            <person name="Buettner E."/>
        </authorList>
    </citation>
    <scope>NUCLEOTIDE SEQUENCE</scope>
    <source>
        <strain evidence="1">CU02</strain>
    </source>
</reference>
<evidence type="ECO:0000313" key="2">
    <source>
        <dbReference type="Proteomes" id="UP001153331"/>
    </source>
</evidence>
<dbReference type="Proteomes" id="UP001153331">
    <property type="component" value="Unassembled WGS sequence"/>
</dbReference>
<organism evidence="1 2">
    <name type="scientific">Boeremia exigua</name>
    <dbReference type="NCBI Taxonomy" id="749465"/>
    <lineage>
        <taxon>Eukaryota</taxon>
        <taxon>Fungi</taxon>
        <taxon>Dikarya</taxon>
        <taxon>Ascomycota</taxon>
        <taxon>Pezizomycotina</taxon>
        <taxon>Dothideomycetes</taxon>
        <taxon>Pleosporomycetidae</taxon>
        <taxon>Pleosporales</taxon>
        <taxon>Pleosporineae</taxon>
        <taxon>Didymellaceae</taxon>
        <taxon>Boeremia</taxon>
    </lineage>
</organism>
<gene>
    <name evidence="1" type="ORF">OPT61_g7076</name>
</gene>
<name>A0ACC2I484_9PLEO</name>
<protein>
    <submittedName>
        <fullName evidence="1">Uncharacterized protein</fullName>
    </submittedName>
</protein>